<keyword evidence="3" id="KW-1185">Reference proteome</keyword>
<keyword evidence="1" id="KW-0472">Membrane</keyword>
<keyword evidence="1" id="KW-0812">Transmembrane</keyword>
<evidence type="ECO:0000313" key="3">
    <source>
        <dbReference type="Proteomes" id="UP000182347"/>
    </source>
</evidence>
<dbReference type="RefSeq" id="WP_217629892.1">
    <property type="nucleotide sequence ID" value="NZ_FNHF01000003.1"/>
</dbReference>
<dbReference type="Proteomes" id="UP000182347">
    <property type="component" value="Unassembled WGS sequence"/>
</dbReference>
<name>A0A1G9TS33_9BACI</name>
<dbReference type="AlphaFoldDB" id="A0A1G9TS33"/>
<accession>A0A1G9TS33</accession>
<protein>
    <submittedName>
        <fullName evidence="2">Uncharacterized protein</fullName>
    </submittedName>
</protein>
<organism evidence="2 3">
    <name type="scientific">Sediminibacillus halophilus</name>
    <dbReference type="NCBI Taxonomy" id="482461"/>
    <lineage>
        <taxon>Bacteria</taxon>
        <taxon>Bacillati</taxon>
        <taxon>Bacillota</taxon>
        <taxon>Bacilli</taxon>
        <taxon>Bacillales</taxon>
        <taxon>Bacillaceae</taxon>
        <taxon>Sediminibacillus</taxon>
    </lineage>
</organism>
<reference evidence="3" key="1">
    <citation type="submission" date="2016-10" db="EMBL/GenBank/DDBJ databases">
        <authorList>
            <person name="Varghese N."/>
            <person name="Submissions S."/>
        </authorList>
    </citation>
    <scope>NUCLEOTIDE SEQUENCE [LARGE SCALE GENOMIC DNA]</scope>
    <source>
        <strain evidence="3">CGMCC 1.6199</strain>
    </source>
</reference>
<sequence length="182" mass="20737">MFGILGLHSSVSAEDHGNPPVEELEAQFNSLMDLETNEDGEVKKYSSKGRLEQEFKSIMVWPLADHFVDTYFEEKNGKLYKKEIDGPYRLQTDEDYSLEKINDSEYKLTQQGENQLRGSYTLTITYSYEAGKWVFADRMDHVSDQGGQMPDTATSLPTMMMFGIIISAIGLLVLTLRKRLMA</sequence>
<keyword evidence="1" id="KW-1133">Transmembrane helix</keyword>
<proteinExistence type="predicted"/>
<evidence type="ECO:0000256" key="1">
    <source>
        <dbReference type="SAM" id="Phobius"/>
    </source>
</evidence>
<dbReference type="STRING" id="482461.SAMN05216244_2685"/>
<dbReference type="EMBL" id="FNHF01000003">
    <property type="protein sequence ID" value="SDM49985.1"/>
    <property type="molecule type" value="Genomic_DNA"/>
</dbReference>
<evidence type="ECO:0000313" key="2">
    <source>
        <dbReference type="EMBL" id="SDM49985.1"/>
    </source>
</evidence>
<feature type="transmembrane region" description="Helical" evidence="1">
    <location>
        <begin position="156"/>
        <end position="176"/>
    </location>
</feature>
<gene>
    <name evidence="2" type="ORF">SAMN05216244_2685</name>
</gene>